<dbReference type="Proteomes" id="UP000016504">
    <property type="component" value="Unassembled WGS sequence"/>
</dbReference>
<reference evidence="2 6" key="2">
    <citation type="submission" date="2014-05" db="EMBL/GenBank/DDBJ databases">
        <title>Pseudomonas simiae WCS417.</title>
        <authorList>
            <person name="Berendsen R.L."/>
        </authorList>
    </citation>
    <scope>NUCLEOTIDE SEQUENCE [LARGE SCALE GENOMIC DNA]</scope>
    <source>
        <strain evidence="2 6">WCS417</strain>
    </source>
</reference>
<protein>
    <submittedName>
        <fullName evidence="2">Uncharacterized protein</fullName>
    </submittedName>
</protein>
<dbReference type="PATRIC" id="fig|1390371.3.peg.613"/>
<evidence type="ECO:0000313" key="2">
    <source>
        <dbReference type="EMBL" id="AIB35335.1"/>
    </source>
</evidence>
<dbReference type="OrthoDB" id="6866231at2"/>
<sequence>MSSNTQKPINKSSVQELGPLEDWEDPIENPSFSPPPIIEGLLQAIVGDTHRDVVPRALQQTGLVLQIRPWERGLFNAFEPLTVLVNDRPEFITSFETSVNLPDPVVINLGPRDALKENGLKDIRVVVVNASENVINYNVRRVYVDARDPNGNKQPAPLEFENYGAELTPTYLEGKLGLECTIPEPAERRGGDKYSIHVGTSTTHIEGDVPLTGAITAIIPTAVILERAGTIENTYRLIDRSGNQTNLSDPAYVRVRLNNPPVFGAIRVLEAPLVDKEEARNGATVRLESITGHLPTDFLRVTWGTVEIYNQSIGSISGPIDIPARYAAIATGGSFYTADIQLFVDRADSPTFPSVVVQVDVDLREPGDSQNPGPGPVDPTLAMPVLLGGGPLPRPDNRISEKDRGFDATATLALPAGLTTGDFIDLIYGPNGDVASTYAATGSEPAGFQVPFTVDWTLIESFGNSSALPIYCKIRDAINYKHTPTQNVVVEIFNLAGLADPSFNNAAVLPSHPHAGYFINCSRSPWLGVPIKVLDPAILQVGDKVKIEAYRYAYVPAGTPLGAPIGSPVISADFDIDSSHVNLGLIVPLDLSAWFRDYTGTSGRGYVGVRWTLFRPSTGDRGNSMEVRALWDLVASGTPPTCVPGATRRSGTL</sequence>
<evidence type="ECO:0000313" key="3">
    <source>
        <dbReference type="EMBL" id="ERH61141.1"/>
    </source>
</evidence>
<evidence type="ECO:0000256" key="1">
    <source>
        <dbReference type="SAM" id="MobiDB-lite"/>
    </source>
</evidence>
<reference evidence="3 5" key="1">
    <citation type="submission" date="2013-08" db="EMBL/GenBank/DDBJ databases">
        <title>Biodegradation of aromatic compounds in biofilm forming Pseudomonas isolated from sewage sludge.</title>
        <authorList>
            <person name="Qureshi A."/>
            <person name="Ghosh S."/>
            <person name="Khardenavis A.A."/>
            <person name="Kapley A."/>
            <person name="Purohit H.J."/>
        </authorList>
    </citation>
    <scope>NUCLEOTIDE SEQUENCE [LARGE SCALE GENOMIC DNA]</scope>
    <source>
        <strain evidence="3 5">EGD-AQ6</strain>
    </source>
</reference>
<feature type="compositionally biased region" description="Polar residues" evidence="1">
    <location>
        <begin position="1"/>
        <end position="15"/>
    </location>
</feature>
<feature type="region of interest" description="Disordered" evidence="1">
    <location>
        <begin position="1"/>
        <end position="29"/>
    </location>
</feature>
<evidence type="ECO:0000313" key="7">
    <source>
        <dbReference type="Proteomes" id="UP000814078"/>
    </source>
</evidence>
<reference evidence="4 7" key="3">
    <citation type="submission" date="2019-11" db="EMBL/GenBank/DDBJ databases">
        <title>Epiphytic Pseudomonas syringae from cherry orchards.</title>
        <authorList>
            <person name="Hulin M.T."/>
        </authorList>
    </citation>
    <scope>NUCLEOTIDE SEQUENCE [LARGE SCALE GENOMIC DNA]</scope>
    <source>
        <strain evidence="4 7">PA-5-11C</strain>
    </source>
</reference>
<dbReference type="EMBL" id="CP007637">
    <property type="protein sequence ID" value="AIB35335.1"/>
    <property type="molecule type" value="Genomic_DNA"/>
</dbReference>
<keyword evidence="7" id="KW-1185">Reference proteome</keyword>
<evidence type="ECO:0000313" key="6">
    <source>
        <dbReference type="Proteomes" id="UP000027308"/>
    </source>
</evidence>
<name>A0A1N7TX18_9PSED</name>
<dbReference type="EMBL" id="WKCM01000047">
    <property type="protein sequence ID" value="MCF5321105.1"/>
    <property type="molecule type" value="Genomic_DNA"/>
</dbReference>
<evidence type="ECO:0000313" key="4">
    <source>
        <dbReference type="EMBL" id="MCF5321105.1"/>
    </source>
</evidence>
<dbReference type="EMBL" id="AVQG01000002">
    <property type="protein sequence ID" value="ERH61141.1"/>
    <property type="molecule type" value="Genomic_DNA"/>
</dbReference>
<evidence type="ECO:0000313" key="5">
    <source>
        <dbReference type="Proteomes" id="UP000016504"/>
    </source>
</evidence>
<dbReference type="Proteomes" id="UP000814078">
    <property type="component" value="Unassembled WGS sequence"/>
</dbReference>
<accession>U1TRN9</accession>
<accession>A0A1N7TX18</accession>
<proteinExistence type="predicted"/>
<dbReference type="AlphaFoldDB" id="A0A1N7TX18"/>
<gene>
    <name evidence="4" type="ORF">GIW13_22695</name>
    <name evidence="3" type="ORF">O204_16300</name>
    <name evidence="2" type="ORF">PS417_07045</name>
</gene>
<dbReference type="Proteomes" id="UP000027308">
    <property type="component" value="Chromosome"/>
</dbReference>
<dbReference type="RefSeq" id="WP_010212238.1">
    <property type="nucleotide sequence ID" value="NZ_AVQG01000002.1"/>
</dbReference>
<organism evidence="2 6">
    <name type="scientific">Pseudomonas simiae</name>
    <dbReference type="NCBI Taxonomy" id="321846"/>
    <lineage>
        <taxon>Bacteria</taxon>
        <taxon>Pseudomonadati</taxon>
        <taxon>Pseudomonadota</taxon>
        <taxon>Gammaproteobacteria</taxon>
        <taxon>Pseudomonadales</taxon>
        <taxon>Pseudomonadaceae</taxon>
        <taxon>Pseudomonas</taxon>
    </lineage>
</organism>